<evidence type="ECO:0000256" key="2">
    <source>
        <dbReference type="ARBA" id="ARBA00023082"/>
    </source>
</evidence>
<protein>
    <submittedName>
        <fullName evidence="6">RNA polymerase sigma factor FliA</fullName>
    </submittedName>
</protein>
<dbReference type="InterPro" id="IPR007630">
    <property type="entry name" value="RNA_pol_sigma70_r4"/>
</dbReference>
<dbReference type="InterPro" id="IPR013324">
    <property type="entry name" value="RNA_pol_sigma_r3/r4-like"/>
</dbReference>
<proteinExistence type="predicted"/>
<dbReference type="AlphaFoldDB" id="A0A645FCP5"/>
<dbReference type="PROSITE" id="PS00716">
    <property type="entry name" value="SIGMA70_2"/>
    <property type="match status" value="1"/>
</dbReference>
<sequence>MNESNFYLNSDDVEINILEEIPEAEEDNFFNVVMEKEKINFLVSYLEQLEQKKRLVMVLYYYETRTFKEIGIDLGISESRVCQIHSQVINDLREKFKGYYNA</sequence>
<evidence type="ECO:0000313" key="6">
    <source>
        <dbReference type="EMBL" id="MPN11690.1"/>
    </source>
</evidence>
<keyword evidence="3" id="KW-0238">DNA-binding</keyword>
<dbReference type="PANTHER" id="PTHR30385">
    <property type="entry name" value="SIGMA FACTOR F FLAGELLAR"/>
    <property type="match status" value="1"/>
</dbReference>
<evidence type="ECO:0000259" key="5">
    <source>
        <dbReference type="PROSITE" id="PS00716"/>
    </source>
</evidence>
<accession>A0A645FCP5</accession>
<gene>
    <name evidence="6" type="primary">fliA_13</name>
    <name evidence="6" type="ORF">SDC9_158997</name>
</gene>
<evidence type="ECO:0000256" key="4">
    <source>
        <dbReference type="ARBA" id="ARBA00023163"/>
    </source>
</evidence>
<dbReference type="NCBIfam" id="TIGR02937">
    <property type="entry name" value="sigma70-ECF"/>
    <property type="match status" value="1"/>
</dbReference>
<dbReference type="GO" id="GO:0003677">
    <property type="term" value="F:DNA binding"/>
    <property type="evidence" value="ECO:0007669"/>
    <property type="project" value="UniProtKB-KW"/>
</dbReference>
<dbReference type="Gene3D" id="1.20.140.160">
    <property type="match status" value="1"/>
</dbReference>
<evidence type="ECO:0000256" key="1">
    <source>
        <dbReference type="ARBA" id="ARBA00023015"/>
    </source>
</evidence>
<feature type="domain" description="RNA polymerase sigma-70" evidence="5">
    <location>
        <begin position="66"/>
        <end position="92"/>
    </location>
</feature>
<keyword evidence="2" id="KW-0731">Sigma factor</keyword>
<keyword evidence="1" id="KW-0805">Transcription regulation</keyword>
<reference evidence="6" key="1">
    <citation type="submission" date="2019-08" db="EMBL/GenBank/DDBJ databases">
        <authorList>
            <person name="Kucharzyk K."/>
            <person name="Murdoch R.W."/>
            <person name="Higgins S."/>
            <person name="Loffler F."/>
        </authorList>
    </citation>
    <scope>NUCLEOTIDE SEQUENCE</scope>
</reference>
<name>A0A645FCP5_9ZZZZ</name>
<dbReference type="InterPro" id="IPR014284">
    <property type="entry name" value="RNA_pol_sigma-70_dom"/>
</dbReference>
<dbReference type="GO" id="GO:0006352">
    <property type="term" value="P:DNA-templated transcription initiation"/>
    <property type="evidence" value="ECO:0007669"/>
    <property type="project" value="InterPro"/>
</dbReference>
<dbReference type="GO" id="GO:0016987">
    <property type="term" value="F:sigma factor activity"/>
    <property type="evidence" value="ECO:0007669"/>
    <property type="project" value="UniProtKB-KW"/>
</dbReference>
<organism evidence="6">
    <name type="scientific">bioreactor metagenome</name>
    <dbReference type="NCBI Taxonomy" id="1076179"/>
    <lineage>
        <taxon>unclassified sequences</taxon>
        <taxon>metagenomes</taxon>
        <taxon>ecological metagenomes</taxon>
    </lineage>
</organism>
<dbReference type="PANTHER" id="PTHR30385:SF7">
    <property type="entry name" value="RNA POLYMERASE SIGMA FACTOR FLIA"/>
    <property type="match status" value="1"/>
</dbReference>
<dbReference type="Pfam" id="PF04545">
    <property type="entry name" value="Sigma70_r4"/>
    <property type="match status" value="1"/>
</dbReference>
<keyword evidence="4" id="KW-0804">Transcription</keyword>
<dbReference type="SUPFAM" id="SSF88659">
    <property type="entry name" value="Sigma3 and sigma4 domains of RNA polymerase sigma factors"/>
    <property type="match status" value="1"/>
</dbReference>
<dbReference type="EMBL" id="VSSQ01057930">
    <property type="protein sequence ID" value="MPN11690.1"/>
    <property type="molecule type" value="Genomic_DNA"/>
</dbReference>
<comment type="caution">
    <text evidence="6">The sequence shown here is derived from an EMBL/GenBank/DDBJ whole genome shotgun (WGS) entry which is preliminary data.</text>
</comment>
<evidence type="ECO:0000256" key="3">
    <source>
        <dbReference type="ARBA" id="ARBA00023125"/>
    </source>
</evidence>
<dbReference type="InterPro" id="IPR000943">
    <property type="entry name" value="RNA_pol_sigma70"/>
</dbReference>